<organism evidence="2 3">
    <name type="scientific">Streptomyces hebeiensis</name>
    <dbReference type="NCBI Taxonomy" id="229486"/>
    <lineage>
        <taxon>Bacteria</taxon>
        <taxon>Bacillati</taxon>
        <taxon>Actinomycetota</taxon>
        <taxon>Actinomycetes</taxon>
        <taxon>Kitasatosporales</taxon>
        <taxon>Streptomycetaceae</taxon>
        <taxon>Streptomyces</taxon>
    </lineage>
</organism>
<evidence type="ECO:0000256" key="1">
    <source>
        <dbReference type="SAM" id="MobiDB-lite"/>
    </source>
</evidence>
<dbReference type="EMBL" id="BAAAKV010000005">
    <property type="protein sequence ID" value="GAA1155036.1"/>
    <property type="molecule type" value="Genomic_DNA"/>
</dbReference>
<evidence type="ECO:0000313" key="2">
    <source>
        <dbReference type="EMBL" id="GAA1155036.1"/>
    </source>
</evidence>
<proteinExistence type="predicted"/>
<gene>
    <name evidence="2" type="ORF">GCM10009654_08260</name>
</gene>
<feature type="compositionally biased region" description="Low complexity" evidence="1">
    <location>
        <begin position="125"/>
        <end position="137"/>
    </location>
</feature>
<name>A0ABN1UM84_9ACTN</name>
<comment type="caution">
    <text evidence="2">The sequence shown here is derived from an EMBL/GenBank/DDBJ whole genome shotgun (WGS) entry which is preliminary data.</text>
</comment>
<protein>
    <submittedName>
        <fullName evidence="2">Uncharacterized protein</fullName>
    </submittedName>
</protein>
<feature type="region of interest" description="Disordered" evidence="1">
    <location>
        <begin position="83"/>
        <end position="143"/>
    </location>
</feature>
<dbReference type="Proteomes" id="UP001501371">
    <property type="component" value="Unassembled WGS sequence"/>
</dbReference>
<keyword evidence="3" id="KW-1185">Reference proteome</keyword>
<sequence length="175" mass="18344">MRLASVPRHISFFKAGFTPGVWVPRDGWEPPMRAGVFGERRAASFFGARFASGALAASISGLRPRALSTVDRARFARAAEPHIDTASQTCARSPFRQRRAPSAHSPADVRSRDVSGTPAPGPPAGGRARPGRQGNPGLRSARFRSPGEVGALLAVSTAPEAARSPSVGGHVCVII</sequence>
<evidence type="ECO:0000313" key="3">
    <source>
        <dbReference type="Proteomes" id="UP001501371"/>
    </source>
</evidence>
<accession>A0ABN1UM84</accession>
<reference evidence="2 3" key="1">
    <citation type="journal article" date="2019" name="Int. J. Syst. Evol. Microbiol.">
        <title>The Global Catalogue of Microorganisms (GCM) 10K type strain sequencing project: providing services to taxonomists for standard genome sequencing and annotation.</title>
        <authorList>
            <consortium name="The Broad Institute Genomics Platform"/>
            <consortium name="The Broad Institute Genome Sequencing Center for Infectious Disease"/>
            <person name="Wu L."/>
            <person name="Ma J."/>
        </authorList>
    </citation>
    <scope>NUCLEOTIDE SEQUENCE [LARGE SCALE GENOMIC DNA]</scope>
    <source>
        <strain evidence="2 3">JCM 12696</strain>
    </source>
</reference>